<evidence type="ECO:0000256" key="7">
    <source>
        <dbReference type="ARBA" id="ARBA00022679"/>
    </source>
</evidence>
<feature type="compositionally biased region" description="Basic and acidic residues" evidence="12">
    <location>
        <begin position="1"/>
        <end position="10"/>
    </location>
</feature>
<evidence type="ECO:0000256" key="1">
    <source>
        <dbReference type="ARBA" id="ARBA00004496"/>
    </source>
</evidence>
<dbReference type="GO" id="GO:0005737">
    <property type="term" value="C:cytoplasm"/>
    <property type="evidence" value="ECO:0007669"/>
    <property type="project" value="UniProtKB-SubCell"/>
</dbReference>
<gene>
    <name evidence="13" type="primary">TRM44</name>
    <name evidence="13" type="ORF">LTR77_000018</name>
</gene>
<keyword evidence="14" id="KW-1185">Reference proteome</keyword>
<evidence type="ECO:0000256" key="8">
    <source>
        <dbReference type="ARBA" id="ARBA00022691"/>
    </source>
</evidence>
<evidence type="ECO:0000256" key="12">
    <source>
        <dbReference type="SAM" id="MobiDB-lite"/>
    </source>
</evidence>
<reference evidence="13 14" key="1">
    <citation type="submission" date="2023-08" db="EMBL/GenBank/DDBJ databases">
        <title>Black Yeasts Isolated from many extreme environments.</title>
        <authorList>
            <person name="Coleine C."/>
            <person name="Stajich J.E."/>
            <person name="Selbmann L."/>
        </authorList>
    </citation>
    <scope>NUCLEOTIDE SEQUENCE [LARGE SCALE GENOMIC DNA]</scope>
    <source>
        <strain evidence="13 14">CCFEE 5935</strain>
    </source>
</reference>
<dbReference type="GeneID" id="89921370"/>
<feature type="compositionally biased region" description="Polar residues" evidence="12">
    <location>
        <begin position="460"/>
        <end position="470"/>
    </location>
</feature>
<comment type="function">
    <text evidence="11">Adenosyl-L-methionine (AdoMet)-dependent tRNA (uracil-O(2)-)-methyltransferase.</text>
</comment>
<dbReference type="PANTHER" id="PTHR21210:SF0">
    <property type="entry name" value="TRNA (URACIL-O(2)-)-METHYLTRANSFERASE-RELATED"/>
    <property type="match status" value="1"/>
</dbReference>
<evidence type="ECO:0000256" key="10">
    <source>
        <dbReference type="ARBA" id="ARBA00047957"/>
    </source>
</evidence>
<comment type="subcellular location">
    <subcellularLocation>
        <location evidence="1 11">Cytoplasm</location>
    </subcellularLocation>
</comment>
<keyword evidence="8 11" id="KW-0949">S-adenosyl-L-methionine</keyword>
<protein>
    <recommendedName>
        <fullName evidence="4 11">tRNA (uracil-O(2)-)-methyltransferase</fullName>
        <ecNumber evidence="3 11">2.1.1.211</ecNumber>
    </recommendedName>
</protein>
<keyword evidence="5 11" id="KW-0963">Cytoplasm</keyword>
<dbReference type="EC" id="2.1.1.211" evidence="3 11"/>
<keyword evidence="7 11" id="KW-0808">Transferase</keyword>
<organism evidence="13 14">
    <name type="scientific">Saxophila tyrrhenica</name>
    <dbReference type="NCBI Taxonomy" id="1690608"/>
    <lineage>
        <taxon>Eukaryota</taxon>
        <taxon>Fungi</taxon>
        <taxon>Dikarya</taxon>
        <taxon>Ascomycota</taxon>
        <taxon>Pezizomycotina</taxon>
        <taxon>Dothideomycetes</taxon>
        <taxon>Dothideomycetidae</taxon>
        <taxon>Mycosphaerellales</taxon>
        <taxon>Extremaceae</taxon>
        <taxon>Saxophila</taxon>
    </lineage>
</organism>
<name>A0AAV9PPZ6_9PEZI</name>
<evidence type="ECO:0000313" key="13">
    <source>
        <dbReference type="EMBL" id="KAK5174882.1"/>
    </source>
</evidence>
<evidence type="ECO:0000256" key="4">
    <source>
        <dbReference type="ARBA" id="ARBA00017788"/>
    </source>
</evidence>
<dbReference type="AlphaFoldDB" id="A0AAV9PPZ6"/>
<dbReference type="Proteomes" id="UP001337655">
    <property type="component" value="Unassembled WGS sequence"/>
</dbReference>
<dbReference type="EMBL" id="JAVRRT010000001">
    <property type="protein sequence ID" value="KAK5174882.1"/>
    <property type="molecule type" value="Genomic_DNA"/>
</dbReference>
<evidence type="ECO:0000256" key="9">
    <source>
        <dbReference type="ARBA" id="ARBA00022694"/>
    </source>
</evidence>
<dbReference type="GO" id="GO:0141101">
    <property type="term" value="F:tRNA(Ser) (uridine(44)-2'-O-)-methyltransferase activity"/>
    <property type="evidence" value="ECO:0007669"/>
    <property type="project" value="UniProtKB-EC"/>
</dbReference>
<comment type="similarity">
    <text evidence="2 11">Belongs to the TRM44 family.</text>
</comment>
<evidence type="ECO:0000256" key="3">
    <source>
        <dbReference type="ARBA" id="ARBA00012795"/>
    </source>
</evidence>
<sequence>MADESSHADELPSTGAKFTPRDRTSEPATPSLPDDLWVTVLDSPCTFGPDVFSEVMLNLIKNPNITASHLFRADILYDGDNGRRTGGEALLKQLKAEYQPIDVELPGFQRTRTIVRQLIPRNPQLDAPLTQTCHFFNQQGERDERNLVVYVPHVQRAEDVPFYHPAVSQLAFEHIWRRRPPEASPSEEGESLISISYWLCPSTSLTTKLSRTALRLLQTVHKHGQGHLTGYEKRVHHDQVVPQKRYQDTYARLKTKYGKQLAEQWVEVTDPGKHVFEDIGIAAFLIELWRDTYPFDGKNDVDGQDAGTDPKPRFPGFVDIGCGNGVLVHILLSEGYEGWGFDARERKTWSIFPEHVQRRLKRRIMVPDTFYPEARSEKATLLHNGIFEPGTFIISNHADELTAWTPLLAYLNRSSFIAIPCCSHDLSGARFRAPASTKAGKENAARLPQQSKPNGEVSDTGEQGTKQAAETGSLKRTEAQKKMPSAYSTLCSYVSSMSEDLGFDPEREVLRIPSTRNQCIIGRKHHQGHLEEDMETRGQKVVDVVEHELKRSVDTVGAEWIERAEKLARKPASGH</sequence>
<evidence type="ECO:0000256" key="2">
    <source>
        <dbReference type="ARBA" id="ARBA00009056"/>
    </source>
</evidence>
<feature type="region of interest" description="Disordered" evidence="12">
    <location>
        <begin position="1"/>
        <end position="33"/>
    </location>
</feature>
<dbReference type="PANTHER" id="PTHR21210">
    <property type="entry name" value="TRNA (URACIL-O(2)-)-METHYLTRANSFERASE-RELATED"/>
    <property type="match status" value="1"/>
</dbReference>
<comment type="caution">
    <text evidence="13">The sequence shown here is derived from an EMBL/GenBank/DDBJ whole genome shotgun (WGS) entry which is preliminary data.</text>
</comment>
<keyword evidence="9 11" id="KW-0819">tRNA processing</keyword>
<feature type="region of interest" description="Disordered" evidence="12">
    <location>
        <begin position="437"/>
        <end position="481"/>
    </location>
</feature>
<evidence type="ECO:0000256" key="11">
    <source>
        <dbReference type="RuleBase" id="RU368004"/>
    </source>
</evidence>
<dbReference type="InterPro" id="IPR011671">
    <property type="entry name" value="tRNA_uracil_MeTrfase"/>
</dbReference>
<evidence type="ECO:0000256" key="5">
    <source>
        <dbReference type="ARBA" id="ARBA00022490"/>
    </source>
</evidence>
<accession>A0AAV9PPZ6</accession>
<keyword evidence="6 11" id="KW-0489">Methyltransferase</keyword>
<proteinExistence type="inferred from homology"/>
<dbReference type="RefSeq" id="XP_064663520.1">
    <property type="nucleotide sequence ID" value="XM_064797286.1"/>
</dbReference>
<dbReference type="GO" id="GO:0030488">
    <property type="term" value="P:tRNA methylation"/>
    <property type="evidence" value="ECO:0007669"/>
    <property type="project" value="UniProtKB-UniRule"/>
</dbReference>
<comment type="catalytic activity">
    <reaction evidence="10 11">
        <text>uridine(44) in tRNA(Ser) + S-adenosyl-L-methionine = 2'-O-methyluridine(44) in tRNA(Ser) + S-adenosyl-L-homocysteine + H(+)</text>
        <dbReference type="Rhea" id="RHEA:43100"/>
        <dbReference type="Rhea" id="RHEA-COMP:10339"/>
        <dbReference type="Rhea" id="RHEA-COMP:10340"/>
        <dbReference type="ChEBI" id="CHEBI:15378"/>
        <dbReference type="ChEBI" id="CHEBI:57856"/>
        <dbReference type="ChEBI" id="CHEBI:59789"/>
        <dbReference type="ChEBI" id="CHEBI:65315"/>
        <dbReference type="ChEBI" id="CHEBI:74478"/>
        <dbReference type="EC" id="2.1.1.211"/>
    </reaction>
</comment>
<evidence type="ECO:0000313" key="14">
    <source>
        <dbReference type="Proteomes" id="UP001337655"/>
    </source>
</evidence>
<evidence type="ECO:0000256" key="6">
    <source>
        <dbReference type="ARBA" id="ARBA00022603"/>
    </source>
</evidence>
<dbReference type="Pfam" id="PF07757">
    <property type="entry name" value="AdoMet_MTase"/>
    <property type="match status" value="1"/>
</dbReference>